<dbReference type="InterPro" id="IPR008635">
    <property type="entry name" value="Coiled_stalk_dom"/>
</dbReference>
<organism evidence="15 16">
    <name type="scientific">Bordetella genomosp. 7</name>
    <dbReference type="NCBI Taxonomy" id="1416805"/>
    <lineage>
        <taxon>Bacteria</taxon>
        <taxon>Pseudomonadati</taxon>
        <taxon>Pseudomonadota</taxon>
        <taxon>Betaproteobacteria</taxon>
        <taxon>Burkholderiales</taxon>
        <taxon>Alcaligenaceae</taxon>
        <taxon>Bordetella</taxon>
    </lineage>
</organism>
<keyword evidence="8" id="KW-0653">Protein transport</keyword>
<dbReference type="Pfam" id="PF05658">
    <property type="entry name" value="YadA_head"/>
    <property type="match status" value="11"/>
</dbReference>
<feature type="domain" description="Trimeric autotransporter adhesin YadA-like stalk" evidence="13">
    <location>
        <begin position="1664"/>
        <end position="1697"/>
    </location>
</feature>
<evidence type="ECO:0000256" key="8">
    <source>
        <dbReference type="ARBA" id="ARBA00022927"/>
    </source>
</evidence>
<dbReference type="Proteomes" id="UP000216947">
    <property type="component" value="Unassembled WGS sequence"/>
</dbReference>
<feature type="domain" description="Trimeric autotransporter adhesin YadA-like stalk" evidence="13">
    <location>
        <begin position="1295"/>
        <end position="1335"/>
    </location>
</feature>
<proteinExistence type="inferred from homology"/>
<evidence type="ECO:0000313" key="16">
    <source>
        <dbReference type="Proteomes" id="UP000216947"/>
    </source>
</evidence>
<dbReference type="Gene3D" id="6.20.50.100">
    <property type="match status" value="4"/>
</dbReference>
<evidence type="ECO:0000256" key="5">
    <source>
        <dbReference type="ARBA" id="ARBA00022452"/>
    </source>
</evidence>
<evidence type="ECO:0000259" key="11">
    <source>
        <dbReference type="Pfam" id="PF03895"/>
    </source>
</evidence>
<dbReference type="Pfam" id="PF03895">
    <property type="entry name" value="YadA_anchor"/>
    <property type="match status" value="1"/>
</dbReference>
<comment type="similarity">
    <text evidence="3">Belongs to the autotransporter-2 (AT-2) (TC 1.B.40) family.</text>
</comment>
<feature type="domain" description="Trimeric autotransporter adhesin YadA-like head" evidence="12">
    <location>
        <begin position="344"/>
        <end position="370"/>
    </location>
</feature>
<dbReference type="Gene3D" id="6.10.250.2040">
    <property type="match status" value="1"/>
</dbReference>
<accession>A0A261RBL3</accession>
<dbReference type="EMBL" id="NEVK01000004">
    <property type="protein sequence ID" value="OZI22418.1"/>
    <property type="molecule type" value="Genomic_DNA"/>
</dbReference>
<feature type="domain" description="Trimeric autotransporter adhesin YadA-like stalk" evidence="13">
    <location>
        <begin position="1526"/>
        <end position="1566"/>
    </location>
</feature>
<feature type="domain" description="Trimeric autotransporter adhesin YadA-like head" evidence="12">
    <location>
        <begin position="982"/>
        <end position="1008"/>
    </location>
</feature>
<feature type="domain" description="ESPR" evidence="14">
    <location>
        <begin position="44"/>
        <end position="92"/>
    </location>
</feature>
<feature type="domain" description="Trimeric autotransporter adhesin YadA-like head" evidence="12">
    <location>
        <begin position="768"/>
        <end position="794"/>
    </location>
</feature>
<dbReference type="CDD" id="cd12820">
    <property type="entry name" value="LbR_YadA-like"/>
    <property type="match status" value="2"/>
</dbReference>
<feature type="domain" description="Trimeric autotransporter adhesin YadA-like stalk" evidence="13">
    <location>
        <begin position="1166"/>
        <end position="1204"/>
    </location>
</feature>
<feature type="domain" description="Trimeric autotransporter adhesin YadA-like head" evidence="12">
    <location>
        <begin position="551"/>
        <end position="573"/>
    </location>
</feature>
<keyword evidence="10" id="KW-0998">Cell outer membrane</keyword>
<comment type="subcellular location">
    <subcellularLocation>
        <location evidence="2">Cell outer membrane</location>
    </subcellularLocation>
    <subcellularLocation>
        <location evidence="1">Cell surface</location>
    </subcellularLocation>
</comment>
<dbReference type="Gene3D" id="1.20.5.170">
    <property type="match status" value="3"/>
</dbReference>
<evidence type="ECO:0000259" key="14">
    <source>
        <dbReference type="Pfam" id="PF13018"/>
    </source>
</evidence>
<evidence type="ECO:0008006" key="17">
    <source>
        <dbReference type="Google" id="ProtNLM"/>
    </source>
</evidence>
<keyword evidence="5" id="KW-1134">Transmembrane beta strand</keyword>
<dbReference type="InterPro" id="IPR008640">
    <property type="entry name" value="Adhesin_Head_dom"/>
</dbReference>
<evidence type="ECO:0000256" key="9">
    <source>
        <dbReference type="ARBA" id="ARBA00023136"/>
    </source>
</evidence>
<feature type="domain" description="Trimeric autotransporter adhesin YadA-like stalk" evidence="13">
    <location>
        <begin position="1899"/>
        <end position="1935"/>
    </location>
</feature>
<feature type="domain" description="Trimeric autotransporter adhesin YadA-like head" evidence="12">
    <location>
        <begin position="824"/>
        <end position="850"/>
    </location>
</feature>
<keyword evidence="7" id="KW-0732">Signal</keyword>
<keyword evidence="9" id="KW-0472">Membrane</keyword>
<evidence type="ECO:0000256" key="1">
    <source>
        <dbReference type="ARBA" id="ARBA00004241"/>
    </source>
</evidence>
<evidence type="ECO:0000313" key="15">
    <source>
        <dbReference type="EMBL" id="OZI22418.1"/>
    </source>
</evidence>
<dbReference type="InterPro" id="IPR024973">
    <property type="entry name" value="ESPR"/>
</dbReference>
<evidence type="ECO:0000256" key="2">
    <source>
        <dbReference type="ARBA" id="ARBA00004442"/>
    </source>
</evidence>
<comment type="caution">
    <text evidence="15">The sequence shown here is derived from an EMBL/GenBank/DDBJ whole genome shotgun (WGS) entry which is preliminary data.</text>
</comment>
<feature type="domain" description="Trimeric autotransporter adhesin YadA-like stalk" evidence="13">
    <location>
        <begin position="1728"/>
        <end position="1769"/>
    </location>
</feature>
<dbReference type="Pfam" id="PF05662">
    <property type="entry name" value="YadA_stalk"/>
    <property type="match status" value="10"/>
</dbReference>
<reference evidence="16" key="1">
    <citation type="submission" date="2017-05" db="EMBL/GenBank/DDBJ databases">
        <title>Complete and WGS of Bordetella genogroups.</title>
        <authorList>
            <person name="Spilker T."/>
            <person name="Lipuma J."/>
        </authorList>
    </citation>
    <scope>NUCLEOTIDE SEQUENCE [LARGE SCALE GENOMIC DNA]</scope>
    <source>
        <strain evidence="16">AU18089</strain>
    </source>
</reference>
<evidence type="ECO:0000256" key="10">
    <source>
        <dbReference type="ARBA" id="ARBA00023237"/>
    </source>
</evidence>
<feature type="domain" description="Trimeric autotransporter adhesin YadA-like stalk" evidence="13">
    <location>
        <begin position="190"/>
        <end position="231"/>
    </location>
</feature>
<name>A0A261RBL3_9BORD</name>
<dbReference type="GO" id="GO:0015031">
    <property type="term" value="P:protein transport"/>
    <property type="evidence" value="ECO:0007669"/>
    <property type="project" value="UniProtKB-KW"/>
</dbReference>
<dbReference type="InterPro" id="IPR005594">
    <property type="entry name" value="YadA_C"/>
</dbReference>
<feature type="domain" description="Trimeric autotransporter adhesin YadA-like head" evidence="12">
    <location>
        <begin position="406"/>
        <end position="431"/>
    </location>
</feature>
<keyword evidence="4" id="KW-0813">Transport</keyword>
<dbReference type="Pfam" id="PF13018">
    <property type="entry name" value="ESPR"/>
    <property type="match status" value="1"/>
</dbReference>
<dbReference type="Gene3D" id="3.30.1300.30">
    <property type="entry name" value="GSPII I/J protein-like"/>
    <property type="match status" value="1"/>
</dbReference>
<sequence length="2017" mass="197986">MHSPSHAIACDVGVVLPVSDNRSVPSALWRPAITAIIDRVEISMNKTYRTVWCESTGTYVAVGENVKARGKRTSGARLLSRAALAVLAAGAAGVSYADVTIPDSTNPGGWDGNQIVFDGGSGSIVFSQGGTVTGLTDATLDAASTEAVTGRQVYAVDQKAQAAQDSVNALDASAVKFNAGKTAIDVQNARITNLQNGAVAAGSKEAVTGGQLFTVDQKAQAAQSAITTLDASAVKFNAGKTAVDLQNARITNLQNGSLAAGSKEAVTGGQLFVTNQEVNTINQHLAKLGLGSVAATYSGVKYFRVKSAAADAAADGQEAVAVGPAASAAGASSIAMGDGASTQAEGEGAIAIGRQAAAAGKGTVALGDGARVESEFVEDALAMGTDAAISGDYSSGATAIGARADASAANAVAVGADAAASGTNSVALGAASAQGGNALAAGTGAQAHAANSIALGTGAGVNTLGTAGNDRTSHIAIGTRAGRDVVGNQTIALGYEAGSGVQGDQNIAIGSQAGAGVDGDLNVAIGYQANRNANEVDHATAVGSNTYAERDAAALGYQASAQGEGSVALGTQARVTSGQGVALGKNAVSDGAGVALGANSAALASDANGVGYLTGSTFPGGSVVSVGNTATGSKRRIVNVADGSATYDAVNVGQLRNAQQKVADLVGGQVAVGPDGAYSEITLVDAGGVEHKYNTVVDALGAVTSGGISVLPPEAAKYNADGTLNVAAAKSAGEAVNLQQLNETIDANAARYYSVNSSLPGNRGNTSATGYDAMAIGPVASALGNSSLAMGHQAYSQSDRAVALGYNTNALGANTTVVGNNSFAYGESGVAIGDSARSQGDNSIVIGTNAQADIKSPGQTVDNSVVIGTEAESTADNGVAIGQSALASDVRGIAQGYNAEASARDATAVGSNAHASAADASASGTNAIASGESAIASGTNAKGYAQNGIAMGRGAQAGQAAPRPDEIANNVDAIAIGTGALANAKNATSLGRAASATAEQALAIGDGSAVSGRQASALGAGNSVTAEKGLALGAANAINGAGSGATGNSNTVSGNDTQVVGNANLVAAGNAGAFGNDNTLGSAAAGSRIIGNGNSLAVADAFIMGNRASVTVAGGVALGSGSQSAAGANVIGYQPNGNATAANNAIVATRSTTGAVAVGGNGTRRQITGVAAGTADTDAVNVAQLKATGWNVRTDGDAATHVSTGQGNTVDIGLANGENNLTVTRTSANGNTVIDYALKKNLDLGTTGSVKMGDTVINNAGVAVGPNVALGNTGLVIANGPSVTTGGINAGGKTITNVAAGVNGTDAVNVDQLKVVENVANAGWNLTAEGGNPSNVAPGATVDLASSDGNIVISKGAADADVKFALADQINVSNVTVSNNLSVGGTTNLGNNTLVVRPGELAVGGNTTVNMGGNKVTNVARGEAGTDAVNVDQLTELANRPLSFTADAGAPLERKLGEAVSFTGADANIRTETTAGGVKIALARNLDLGPDGSIKLGDATLASSGLTITGGPSITHSGIDAGGSAIVNVAAGVNDTDAVNVSQLKGIENVARTGWQLSVNGNAAGDQTQVKPGEVVDFANDDGNVVIAKNGNDVKVNLNPDLVVDSVTAGDTVLDDSGVKVGDDVTLTAAGLGVGSNVFVGNDGLRAGNVIISASTGINAGGFKITNVAAGTDPTDAVNVSQLRDVEQNVSDLNDRAVKYDGNIGDPKSSITLEGDVSTDGGKTGGTKITNLAQGEISETSTDAVNGAQLHEQGTQVADALGGNSKYENGKLVTELNVGSKTYNNVNDALNGVNNDLTDKIENVEQIANAGWQIEANGDGASKVAPGKTVEFVNGDNVEITRSTSADGNNTIKVSMSQDITVNSVTAKEVKADTVRAKEVAIENGPTINQGGINMNNKKITNVAAGTAPTDAVNLGQLQSATGSLQNQINQVKGDMSRLNNKLSAGVAAAMATAGLPQAYLPGKSMAAVAGGTYNGESGFALGVSTVSDNGKWVLKLSGNTNSRGDYGGAVGVGYQW</sequence>
<keyword evidence="6" id="KW-0812">Transmembrane</keyword>
<evidence type="ECO:0000256" key="6">
    <source>
        <dbReference type="ARBA" id="ARBA00022692"/>
    </source>
</evidence>
<evidence type="ECO:0000256" key="7">
    <source>
        <dbReference type="ARBA" id="ARBA00022729"/>
    </source>
</evidence>
<feature type="domain" description="Trimeric autotransporter adhesin YadA-like C-terminal membrane anchor" evidence="11">
    <location>
        <begin position="1957"/>
        <end position="2017"/>
    </location>
</feature>
<keyword evidence="16" id="KW-1185">Reference proteome</keyword>
<feature type="domain" description="Trimeric autotransporter adhesin YadA-like head" evidence="12">
    <location>
        <begin position="862"/>
        <end position="885"/>
    </location>
</feature>
<dbReference type="Gene3D" id="2.20.70.140">
    <property type="match status" value="3"/>
</dbReference>
<dbReference type="InterPro" id="IPR011049">
    <property type="entry name" value="Serralysin-like_metalloprot_C"/>
</dbReference>
<feature type="domain" description="Trimeric autotransporter adhesin YadA-like head" evidence="12">
    <location>
        <begin position="891"/>
        <end position="913"/>
    </location>
</feature>
<evidence type="ECO:0000256" key="4">
    <source>
        <dbReference type="ARBA" id="ARBA00022448"/>
    </source>
</evidence>
<dbReference type="GO" id="GO:0009986">
    <property type="term" value="C:cell surface"/>
    <property type="evidence" value="ECO:0007669"/>
    <property type="project" value="UniProtKB-SubCell"/>
</dbReference>
<protein>
    <recommendedName>
        <fullName evidence="17">Autotransporter adhesin</fullName>
    </recommendedName>
</protein>
<evidence type="ECO:0000259" key="12">
    <source>
        <dbReference type="Pfam" id="PF05658"/>
    </source>
</evidence>
<feature type="domain" description="Trimeric autotransporter adhesin YadA-like stalk" evidence="13">
    <location>
        <begin position="1415"/>
        <end position="1439"/>
    </location>
</feature>
<dbReference type="GO" id="GO:0009279">
    <property type="term" value="C:cell outer membrane"/>
    <property type="evidence" value="ECO:0007669"/>
    <property type="project" value="UniProtKB-SubCell"/>
</dbReference>
<dbReference type="SUPFAM" id="SSF101967">
    <property type="entry name" value="Adhesin YadA, collagen-binding domain"/>
    <property type="match status" value="11"/>
</dbReference>
<feature type="domain" description="Trimeric autotransporter adhesin YadA-like stalk" evidence="13">
    <location>
        <begin position="636"/>
        <end position="670"/>
    </location>
</feature>
<evidence type="ECO:0000256" key="3">
    <source>
        <dbReference type="ARBA" id="ARBA00005848"/>
    </source>
</evidence>
<feature type="domain" description="Trimeric autotransporter adhesin YadA-like head" evidence="12">
    <location>
        <begin position="799"/>
        <end position="822"/>
    </location>
</feature>
<dbReference type="Gene3D" id="2.150.10.10">
    <property type="entry name" value="Serralysin-like metalloprotease, C-terminal"/>
    <property type="match status" value="6"/>
</dbReference>
<feature type="domain" description="Trimeric autotransporter adhesin YadA-like head" evidence="12">
    <location>
        <begin position="433"/>
        <end position="459"/>
    </location>
</feature>
<dbReference type="InterPro" id="IPR045584">
    <property type="entry name" value="Pilin-like"/>
</dbReference>
<evidence type="ECO:0000259" key="13">
    <source>
        <dbReference type="Pfam" id="PF05662"/>
    </source>
</evidence>
<feature type="domain" description="Trimeric autotransporter adhesin YadA-like head" evidence="12">
    <location>
        <begin position="314"/>
        <end position="340"/>
    </location>
</feature>
<gene>
    <name evidence="15" type="ORF">CAL19_07715</name>
</gene>
<dbReference type="SUPFAM" id="SSF54523">
    <property type="entry name" value="Pili subunits"/>
    <property type="match status" value="1"/>
</dbReference>
<feature type="domain" description="Trimeric autotransporter adhesin YadA-like stalk" evidence="13">
    <location>
        <begin position="249"/>
        <end position="281"/>
    </location>
</feature>